<dbReference type="SUPFAM" id="SSF56037">
    <property type="entry name" value="PheT/TilS domain"/>
    <property type="match status" value="1"/>
</dbReference>
<protein>
    <recommendedName>
        <fullName evidence="8">tRNA(Ile)-lysidine synthase</fullName>
        <ecNumber evidence="8">6.3.4.19</ecNumber>
    </recommendedName>
    <alternativeName>
        <fullName evidence="8">tRNA(Ile)-2-lysyl-cytidine synthase</fullName>
    </alternativeName>
    <alternativeName>
        <fullName evidence="8">tRNA(Ile)-lysidine synthetase</fullName>
    </alternativeName>
</protein>
<evidence type="ECO:0000256" key="6">
    <source>
        <dbReference type="ARBA" id="ARBA00022840"/>
    </source>
</evidence>
<evidence type="ECO:0000256" key="4">
    <source>
        <dbReference type="ARBA" id="ARBA00022694"/>
    </source>
</evidence>
<comment type="similarity">
    <text evidence="8">Belongs to the tRNA(Ile)-lysidine synthase family.</text>
</comment>
<dbReference type="InterPro" id="IPR012094">
    <property type="entry name" value="tRNA_Ile_lys_synt"/>
</dbReference>
<accession>A0ABT2T2E7</accession>
<evidence type="ECO:0000313" key="10">
    <source>
        <dbReference type="EMBL" id="MCU6744380.1"/>
    </source>
</evidence>
<dbReference type="EC" id="6.3.4.19" evidence="8"/>
<sequence length="482" mass="55318">MVNKVLDYCEQYHMIASGDVVVTGVSGGADSVCLLFMLLAIREKVPFHLAVAHVNHGLRKEAAMEAAYVHELCENRGIPFYLKEADMAGYAREASLSEEEAGRQIRYAFFREILILEGTRHQTEEAKWKIAVAHNRNDRAETMLFHLFRGTGLAGLCGIPAVNGRIIRPLLCLDRQEIEAYLKNEKIRYYTDSTNQEDHYARNRIRHHILPYAEDEICRSAVAHMNQTAENLRLAEIYLGKQTEEAAERCVLPAGNVAAECQEKEPAGSEKQIRLDLDAFIKEDPYLRGRILHLFVERLAGQRKDITAAHLEGIERLFLSEKNGELNLPYEITVYKNYRMGMLVRGKQKKQRKKPVVIKGDGIYQADGLGEVEVTVFSCEKTGNIPEKRYTKWFDYDKITTSVLLRVRERGDYLTINSSMAHKSLQDYFVNEKIPRQERDSFYVLADGAHIMWVPGYRISEYYKVTEKTRNIMQISIKKTEA</sequence>
<comment type="domain">
    <text evidence="8">The N-terminal region contains the highly conserved SGGXDS motif, predicted to be a P-loop motif involved in ATP binding.</text>
</comment>
<keyword evidence="3 8" id="KW-0436">Ligase</keyword>
<comment type="caution">
    <text evidence="10">The sequence shown here is derived from an EMBL/GenBank/DDBJ whole genome shotgun (WGS) entry which is preliminary data.</text>
</comment>
<evidence type="ECO:0000256" key="5">
    <source>
        <dbReference type="ARBA" id="ARBA00022741"/>
    </source>
</evidence>
<dbReference type="RefSeq" id="WP_262574424.1">
    <property type="nucleotide sequence ID" value="NZ_JAOQKJ010000005.1"/>
</dbReference>
<evidence type="ECO:0000256" key="7">
    <source>
        <dbReference type="ARBA" id="ARBA00048539"/>
    </source>
</evidence>
<comment type="subcellular location">
    <subcellularLocation>
        <location evidence="1 8">Cytoplasm</location>
    </subcellularLocation>
</comment>
<dbReference type="Gene3D" id="3.40.50.620">
    <property type="entry name" value="HUPs"/>
    <property type="match status" value="1"/>
</dbReference>
<dbReference type="PANTHER" id="PTHR43033:SF1">
    <property type="entry name" value="TRNA(ILE)-LYSIDINE SYNTHASE-RELATED"/>
    <property type="match status" value="1"/>
</dbReference>
<keyword evidence="11" id="KW-1185">Reference proteome</keyword>
<dbReference type="InterPro" id="IPR014729">
    <property type="entry name" value="Rossmann-like_a/b/a_fold"/>
</dbReference>
<dbReference type="HAMAP" id="MF_01161">
    <property type="entry name" value="tRNA_Ile_lys_synt"/>
    <property type="match status" value="1"/>
</dbReference>
<keyword evidence="2 8" id="KW-0963">Cytoplasm</keyword>
<keyword evidence="5 8" id="KW-0547">Nucleotide-binding</keyword>
<dbReference type="GO" id="GO:0032267">
    <property type="term" value="F:tRNA(Ile)-lysidine synthase activity"/>
    <property type="evidence" value="ECO:0007669"/>
    <property type="project" value="UniProtKB-EC"/>
</dbReference>
<dbReference type="Pfam" id="PF01171">
    <property type="entry name" value="ATP_bind_3"/>
    <property type="match status" value="1"/>
</dbReference>
<evidence type="ECO:0000256" key="3">
    <source>
        <dbReference type="ARBA" id="ARBA00022598"/>
    </source>
</evidence>
<dbReference type="InterPro" id="IPR011063">
    <property type="entry name" value="TilS/TtcA_N"/>
</dbReference>
<reference evidence="10 11" key="1">
    <citation type="journal article" date="2021" name="ISME Commun">
        <title>Automated analysis of genomic sequences facilitates high-throughput and comprehensive description of bacteria.</title>
        <authorList>
            <person name="Hitch T.C.A."/>
        </authorList>
    </citation>
    <scope>NUCLEOTIDE SEQUENCE [LARGE SCALE GENOMIC DNA]</scope>
    <source>
        <strain evidence="10 11">Sanger_18</strain>
    </source>
</reference>
<dbReference type="Gene3D" id="3.30.465.60">
    <property type="match status" value="1"/>
</dbReference>
<evidence type="ECO:0000256" key="8">
    <source>
        <dbReference type="HAMAP-Rule" id="MF_01161"/>
    </source>
</evidence>
<dbReference type="EMBL" id="JAOQKJ010000005">
    <property type="protein sequence ID" value="MCU6744380.1"/>
    <property type="molecule type" value="Genomic_DNA"/>
</dbReference>
<dbReference type="Proteomes" id="UP001652432">
    <property type="component" value="Unassembled WGS sequence"/>
</dbReference>
<gene>
    <name evidence="8 10" type="primary">tilS</name>
    <name evidence="10" type="ORF">OCV77_07710</name>
</gene>
<keyword evidence="4 8" id="KW-0819">tRNA processing</keyword>
<feature type="binding site" evidence="8">
    <location>
        <begin position="26"/>
        <end position="31"/>
    </location>
    <ligand>
        <name>ATP</name>
        <dbReference type="ChEBI" id="CHEBI:30616"/>
    </ligand>
</feature>
<comment type="function">
    <text evidence="8">Ligates lysine onto the cytidine present at position 34 of the AUA codon-specific tRNA(Ile) that contains the anticodon CAU, in an ATP-dependent manner. Cytidine is converted to lysidine, thus changing the amino acid specificity of the tRNA from methionine to isoleucine.</text>
</comment>
<organism evidence="10 11">
    <name type="scientific">Suilimivivens aceti</name>
    <dbReference type="NCBI Taxonomy" id="2981774"/>
    <lineage>
        <taxon>Bacteria</taxon>
        <taxon>Bacillati</taxon>
        <taxon>Bacillota</taxon>
        <taxon>Clostridia</taxon>
        <taxon>Lachnospirales</taxon>
        <taxon>Lachnospiraceae</taxon>
        <taxon>Suilimivivens</taxon>
    </lineage>
</organism>
<evidence type="ECO:0000256" key="2">
    <source>
        <dbReference type="ARBA" id="ARBA00022490"/>
    </source>
</evidence>
<evidence type="ECO:0000313" key="11">
    <source>
        <dbReference type="Proteomes" id="UP001652432"/>
    </source>
</evidence>
<name>A0ABT2T2E7_9FIRM</name>
<dbReference type="SUPFAM" id="SSF52402">
    <property type="entry name" value="Adenine nucleotide alpha hydrolases-like"/>
    <property type="match status" value="1"/>
</dbReference>
<comment type="catalytic activity">
    <reaction evidence="7 8">
        <text>cytidine(34) in tRNA(Ile2) + L-lysine + ATP = lysidine(34) in tRNA(Ile2) + AMP + diphosphate + H(+)</text>
        <dbReference type="Rhea" id="RHEA:43744"/>
        <dbReference type="Rhea" id="RHEA-COMP:10625"/>
        <dbReference type="Rhea" id="RHEA-COMP:10670"/>
        <dbReference type="ChEBI" id="CHEBI:15378"/>
        <dbReference type="ChEBI" id="CHEBI:30616"/>
        <dbReference type="ChEBI" id="CHEBI:32551"/>
        <dbReference type="ChEBI" id="CHEBI:33019"/>
        <dbReference type="ChEBI" id="CHEBI:82748"/>
        <dbReference type="ChEBI" id="CHEBI:83665"/>
        <dbReference type="ChEBI" id="CHEBI:456215"/>
        <dbReference type="EC" id="6.3.4.19"/>
    </reaction>
</comment>
<dbReference type="InterPro" id="IPR012795">
    <property type="entry name" value="tRNA_Ile_lys_synt_N"/>
</dbReference>
<dbReference type="Pfam" id="PF11734">
    <property type="entry name" value="TilS_C"/>
    <property type="match status" value="1"/>
</dbReference>
<dbReference type="CDD" id="cd01992">
    <property type="entry name" value="TilS_N"/>
    <property type="match status" value="1"/>
</dbReference>
<dbReference type="NCBIfam" id="TIGR02433">
    <property type="entry name" value="lysidine_TilS_C"/>
    <property type="match status" value="1"/>
</dbReference>
<proteinExistence type="inferred from homology"/>
<dbReference type="InterPro" id="IPR012796">
    <property type="entry name" value="Lysidine-tRNA-synth_C"/>
</dbReference>
<dbReference type="PANTHER" id="PTHR43033">
    <property type="entry name" value="TRNA(ILE)-LYSIDINE SYNTHASE-RELATED"/>
    <property type="match status" value="1"/>
</dbReference>
<feature type="domain" description="Lysidine-tRNA(Ile) synthetase C-terminal" evidence="9">
    <location>
        <begin position="405"/>
        <end position="477"/>
    </location>
</feature>
<keyword evidence="6 8" id="KW-0067">ATP-binding</keyword>
<dbReference type="SMART" id="SM00977">
    <property type="entry name" value="TilS_C"/>
    <property type="match status" value="1"/>
</dbReference>
<evidence type="ECO:0000256" key="1">
    <source>
        <dbReference type="ARBA" id="ARBA00004496"/>
    </source>
</evidence>
<evidence type="ECO:0000259" key="9">
    <source>
        <dbReference type="SMART" id="SM00977"/>
    </source>
</evidence>
<dbReference type="SUPFAM" id="SSF82829">
    <property type="entry name" value="MesJ substrate recognition domain-like"/>
    <property type="match status" value="1"/>
</dbReference>
<dbReference type="NCBIfam" id="TIGR02432">
    <property type="entry name" value="lysidine_TilS_N"/>
    <property type="match status" value="1"/>
</dbReference>